<proteinExistence type="predicted"/>
<reference evidence="1" key="1">
    <citation type="journal article" date="2020" name="Nature">
        <title>Giant virus diversity and host interactions through global metagenomics.</title>
        <authorList>
            <person name="Schulz F."/>
            <person name="Roux S."/>
            <person name="Paez-Espino D."/>
            <person name="Jungbluth S."/>
            <person name="Walsh D.A."/>
            <person name="Denef V.J."/>
            <person name="McMahon K.D."/>
            <person name="Konstantinidis K.T."/>
            <person name="Eloe-Fadrosh E.A."/>
            <person name="Kyrpides N.C."/>
            <person name="Woyke T."/>
        </authorList>
    </citation>
    <scope>NUCLEOTIDE SEQUENCE</scope>
    <source>
        <strain evidence="1">GVMAG-S-1017745-26</strain>
    </source>
</reference>
<name>A0A6C0M0S0_9ZZZZ</name>
<evidence type="ECO:0000313" key="1">
    <source>
        <dbReference type="EMBL" id="QHU35424.1"/>
    </source>
</evidence>
<organism evidence="1">
    <name type="scientific">viral metagenome</name>
    <dbReference type="NCBI Taxonomy" id="1070528"/>
    <lineage>
        <taxon>unclassified sequences</taxon>
        <taxon>metagenomes</taxon>
        <taxon>organismal metagenomes</taxon>
    </lineage>
</organism>
<sequence length="71" mass="8423">MTIIFPELEDLLIELVSLKKYKKTSFNSFILKHIEKTQKKIVIRKIVNLLNSAKKEDCFHNPDLFILYSKL</sequence>
<dbReference type="AlphaFoldDB" id="A0A6C0M0S0"/>
<accession>A0A6C0M0S0</accession>
<protein>
    <submittedName>
        <fullName evidence="1">Uncharacterized protein</fullName>
    </submittedName>
</protein>
<dbReference type="EMBL" id="MN740591">
    <property type="protein sequence ID" value="QHU35424.1"/>
    <property type="molecule type" value="Genomic_DNA"/>
</dbReference>